<protein>
    <submittedName>
        <fullName evidence="4">DUF5668 domain-containing protein</fullName>
    </submittedName>
</protein>
<evidence type="ECO:0000256" key="1">
    <source>
        <dbReference type="SAM" id="MobiDB-lite"/>
    </source>
</evidence>
<dbReference type="EMBL" id="CP093313">
    <property type="protein sequence ID" value="UWZ85934.1"/>
    <property type="molecule type" value="Genomic_DNA"/>
</dbReference>
<keyword evidence="2" id="KW-0472">Membrane</keyword>
<organism evidence="4 5">
    <name type="scientific">Occallatibacter riparius</name>
    <dbReference type="NCBI Taxonomy" id="1002689"/>
    <lineage>
        <taxon>Bacteria</taxon>
        <taxon>Pseudomonadati</taxon>
        <taxon>Acidobacteriota</taxon>
        <taxon>Terriglobia</taxon>
        <taxon>Terriglobales</taxon>
        <taxon>Acidobacteriaceae</taxon>
        <taxon>Occallatibacter</taxon>
    </lineage>
</organism>
<evidence type="ECO:0000313" key="5">
    <source>
        <dbReference type="Proteomes" id="UP001059380"/>
    </source>
</evidence>
<dbReference type="Proteomes" id="UP001059380">
    <property type="component" value="Chromosome"/>
</dbReference>
<feature type="compositionally biased region" description="Low complexity" evidence="1">
    <location>
        <begin position="65"/>
        <end position="88"/>
    </location>
</feature>
<accession>A0A9J7BXV7</accession>
<feature type="transmembrane region" description="Helical" evidence="2">
    <location>
        <begin position="34"/>
        <end position="52"/>
    </location>
</feature>
<name>A0A9J7BXV7_9BACT</name>
<dbReference type="KEGG" id="orp:MOP44_08310"/>
<keyword evidence="5" id="KW-1185">Reference proteome</keyword>
<reference evidence="4" key="1">
    <citation type="submission" date="2021-04" db="EMBL/GenBank/DDBJ databases">
        <title>Phylogenetic analysis of Acidobacteriaceae.</title>
        <authorList>
            <person name="Qiu L."/>
            <person name="Zhang Q."/>
        </authorList>
    </citation>
    <scope>NUCLEOTIDE SEQUENCE</scope>
    <source>
        <strain evidence="4">DSM 25168</strain>
    </source>
</reference>
<dbReference type="RefSeq" id="WP_260795567.1">
    <property type="nucleotide sequence ID" value="NZ_CP093313.1"/>
</dbReference>
<sequence>MNRYILIRRLTGPAVLLLIGTLALLHQMGIVERWWHLFWPLLLILIGVLKLAERAALASEPYSDAPYTGYPQQPGGYPGSYQGAYPGAPAQPPAASETSIVPASRNDIDRNGGGL</sequence>
<dbReference type="Pfam" id="PF18917">
    <property type="entry name" value="LiaI-LiaF-like_TM1"/>
    <property type="match status" value="1"/>
</dbReference>
<dbReference type="InterPro" id="IPR043726">
    <property type="entry name" value="LiaI-LiaF-like_TM1"/>
</dbReference>
<feature type="transmembrane region" description="Helical" evidence="2">
    <location>
        <begin position="12"/>
        <end position="28"/>
    </location>
</feature>
<feature type="domain" description="LiaI-LiaF-like transmembrane region" evidence="3">
    <location>
        <begin position="11"/>
        <end position="50"/>
    </location>
</feature>
<dbReference type="AlphaFoldDB" id="A0A9J7BXV7"/>
<keyword evidence="2" id="KW-1133">Transmembrane helix</keyword>
<proteinExistence type="predicted"/>
<feature type="compositionally biased region" description="Basic and acidic residues" evidence="1">
    <location>
        <begin position="106"/>
        <end position="115"/>
    </location>
</feature>
<evidence type="ECO:0000256" key="2">
    <source>
        <dbReference type="SAM" id="Phobius"/>
    </source>
</evidence>
<evidence type="ECO:0000313" key="4">
    <source>
        <dbReference type="EMBL" id="UWZ85934.1"/>
    </source>
</evidence>
<evidence type="ECO:0000259" key="3">
    <source>
        <dbReference type="Pfam" id="PF18917"/>
    </source>
</evidence>
<gene>
    <name evidence="4" type="ORF">MOP44_08310</name>
</gene>
<feature type="region of interest" description="Disordered" evidence="1">
    <location>
        <begin position="62"/>
        <end position="115"/>
    </location>
</feature>
<keyword evidence="2" id="KW-0812">Transmembrane</keyword>